<proteinExistence type="predicted"/>
<reference evidence="4" key="1">
    <citation type="submission" date="2016-11" db="EMBL/GenBank/DDBJ databases">
        <authorList>
            <person name="Varghese N."/>
            <person name="Submissions S."/>
        </authorList>
    </citation>
    <scope>NUCLEOTIDE SEQUENCE [LARGE SCALE GENOMIC DNA]</scope>
    <source>
        <strain evidence="4">DSM 17539</strain>
    </source>
</reference>
<dbReference type="RefSeq" id="WP_245802484.1">
    <property type="nucleotide sequence ID" value="NZ_FQUX01000001.1"/>
</dbReference>
<dbReference type="EMBL" id="FQUX01000001">
    <property type="protein sequence ID" value="SHE42277.1"/>
    <property type="molecule type" value="Genomic_DNA"/>
</dbReference>
<gene>
    <name evidence="3" type="ORF">SAMN03080594_101218</name>
</gene>
<feature type="domain" description="Dienelactone hydrolase" evidence="2">
    <location>
        <begin position="21"/>
        <end position="199"/>
    </location>
</feature>
<protein>
    <submittedName>
        <fullName evidence="3">Dienelactone hydrolase</fullName>
    </submittedName>
</protein>
<dbReference type="InterPro" id="IPR050261">
    <property type="entry name" value="FrsA_esterase"/>
</dbReference>
<evidence type="ECO:0000313" key="4">
    <source>
        <dbReference type="Proteomes" id="UP000184406"/>
    </source>
</evidence>
<evidence type="ECO:0000313" key="3">
    <source>
        <dbReference type="EMBL" id="SHE42277.1"/>
    </source>
</evidence>
<dbReference type="InterPro" id="IPR002925">
    <property type="entry name" value="Dienelactn_hydro"/>
</dbReference>
<dbReference type="AlphaFoldDB" id="A0A1M4TDC4"/>
<evidence type="ECO:0000259" key="2">
    <source>
        <dbReference type="Pfam" id="PF01738"/>
    </source>
</evidence>
<keyword evidence="1 3" id="KW-0378">Hydrolase</keyword>
<dbReference type="Proteomes" id="UP000184406">
    <property type="component" value="Unassembled WGS sequence"/>
</dbReference>
<dbReference type="InterPro" id="IPR029058">
    <property type="entry name" value="AB_hydrolase_fold"/>
</dbReference>
<dbReference type="GO" id="GO:0052689">
    <property type="term" value="F:carboxylic ester hydrolase activity"/>
    <property type="evidence" value="ECO:0007669"/>
    <property type="project" value="UniProtKB-ARBA"/>
</dbReference>
<keyword evidence="4" id="KW-1185">Reference proteome</keyword>
<dbReference type="SUPFAM" id="SSF53474">
    <property type="entry name" value="alpha/beta-Hydrolases"/>
    <property type="match status" value="1"/>
</dbReference>
<accession>A0A1M4TDC4</accession>
<dbReference type="Pfam" id="PF01738">
    <property type="entry name" value="DLH"/>
    <property type="match status" value="1"/>
</dbReference>
<name>A0A1M4TDC4_9FLAO</name>
<organism evidence="3 4">
    <name type="scientific">Arenibacter palladensis</name>
    <dbReference type="NCBI Taxonomy" id="237373"/>
    <lineage>
        <taxon>Bacteria</taxon>
        <taxon>Pseudomonadati</taxon>
        <taxon>Bacteroidota</taxon>
        <taxon>Flavobacteriia</taxon>
        <taxon>Flavobacteriales</taxon>
        <taxon>Flavobacteriaceae</taxon>
        <taxon>Arenibacter</taxon>
    </lineage>
</organism>
<dbReference type="Gene3D" id="3.40.50.1820">
    <property type="entry name" value="alpha/beta hydrolase"/>
    <property type="match status" value="1"/>
</dbReference>
<dbReference type="PANTHER" id="PTHR22946">
    <property type="entry name" value="DIENELACTONE HYDROLASE DOMAIN-CONTAINING PROTEIN-RELATED"/>
    <property type="match status" value="1"/>
</dbReference>
<sequence length="219" mass="24061">MMLEKEKNSAISIPLKHLTLKANLYIPENAKGLVIFSHGSGSSRFSPRNNFVANILNKKGLATLLLDLLTESEDENYATRFNINLLTSRLIAATKWVQQQRETEQISLGYFGASTGAASAIRAAAFFKDDIKAIVSRGGRPDLALDEISEVTASTLFIVGGKDSAVLELNITAYAKMESEKKIEIIPGASHLFEEAGKLEKVAELSASWFKKWLITKKL</sequence>
<dbReference type="PANTHER" id="PTHR22946:SF9">
    <property type="entry name" value="POLYKETIDE TRANSFERASE AF380"/>
    <property type="match status" value="1"/>
</dbReference>
<evidence type="ECO:0000256" key="1">
    <source>
        <dbReference type="ARBA" id="ARBA00022801"/>
    </source>
</evidence>